<organism evidence="3 4">
    <name type="scientific">Pseudonocardia endophytica</name>
    <dbReference type="NCBI Taxonomy" id="401976"/>
    <lineage>
        <taxon>Bacteria</taxon>
        <taxon>Bacillati</taxon>
        <taxon>Actinomycetota</taxon>
        <taxon>Actinomycetes</taxon>
        <taxon>Pseudonocardiales</taxon>
        <taxon>Pseudonocardiaceae</taxon>
        <taxon>Pseudonocardia</taxon>
    </lineage>
</organism>
<dbReference type="PANTHER" id="PTHR48079">
    <property type="entry name" value="PROTEIN YEEZ"/>
    <property type="match status" value="1"/>
</dbReference>
<dbReference type="OrthoDB" id="9787292at2"/>
<dbReference type="InterPro" id="IPR051783">
    <property type="entry name" value="NAD(P)-dependent_oxidoreduct"/>
</dbReference>
<evidence type="ECO:0000256" key="1">
    <source>
        <dbReference type="SAM" id="MobiDB-lite"/>
    </source>
</evidence>
<proteinExistence type="predicted"/>
<gene>
    <name evidence="3" type="ORF">EV378_0505</name>
</gene>
<dbReference type="GO" id="GO:0005737">
    <property type="term" value="C:cytoplasm"/>
    <property type="evidence" value="ECO:0007669"/>
    <property type="project" value="TreeGrafter"/>
</dbReference>
<dbReference type="InterPro" id="IPR036291">
    <property type="entry name" value="NAD(P)-bd_dom_sf"/>
</dbReference>
<evidence type="ECO:0000313" key="4">
    <source>
        <dbReference type="Proteomes" id="UP000295560"/>
    </source>
</evidence>
<keyword evidence="4" id="KW-1185">Reference proteome</keyword>
<name>A0A4R1HUS0_PSEEN</name>
<dbReference type="Proteomes" id="UP000295560">
    <property type="component" value="Unassembled WGS sequence"/>
</dbReference>
<protein>
    <submittedName>
        <fullName evidence="3">Nucleoside-diphosphate-sugar epimerase</fullName>
    </submittedName>
</protein>
<evidence type="ECO:0000313" key="3">
    <source>
        <dbReference type="EMBL" id="TCK24715.1"/>
    </source>
</evidence>
<dbReference type="PANTHER" id="PTHR48079:SF9">
    <property type="entry name" value="PUTATIVE-RELATED"/>
    <property type="match status" value="1"/>
</dbReference>
<sequence>MRVFVTGASGWIGSASVDELIAGGHEVVGLARSDGSAAALEAKGATVLRGDLDDLDALRRGARESEGVVHLANKHDWANPAESNRAERVAVETLAGELVGSDRPLLVASGVAMLAEGRPGTEDDPSRNVGPDSPRGGSENRAFDFVDQGVRAVAVRFAPTTHGDGDHGFVSLITAAARTHGVSAYVDDGVTTWSAVHRSDAARLVRLALEGAPAGSRVHAVAEESIPSRAIAEAIGAALDVPVTSVARDDAIEHFGFIGGFFGMDLSASSALTRERFDWRPTGPTLLEDIAAGAYTRDRAGV</sequence>
<dbReference type="AlphaFoldDB" id="A0A4R1HUS0"/>
<dbReference type="RefSeq" id="WP_132421133.1">
    <property type="nucleotide sequence ID" value="NZ_SMFZ01000001.1"/>
</dbReference>
<feature type="domain" description="NAD-dependent epimerase/dehydratase" evidence="2">
    <location>
        <begin position="3"/>
        <end position="211"/>
    </location>
</feature>
<feature type="region of interest" description="Disordered" evidence="1">
    <location>
        <begin position="116"/>
        <end position="140"/>
    </location>
</feature>
<dbReference type="Gene3D" id="3.40.50.720">
    <property type="entry name" value="NAD(P)-binding Rossmann-like Domain"/>
    <property type="match status" value="1"/>
</dbReference>
<dbReference type="InterPro" id="IPR001509">
    <property type="entry name" value="Epimerase_deHydtase"/>
</dbReference>
<dbReference type="GO" id="GO:0004029">
    <property type="term" value="F:aldehyde dehydrogenase (NAD+) activity"/>
    <property type="evidence" value="ECO:0007669"/>
    <property type="project" value="TreeGrafter"/>
</dbReference>
<comment type="caution">
    <text evidence="3">The sequence shown here is derived from an EMBL/GenBank/DDBJ whole genome shotgun (WGS) entry which is preliminary data.</text>
</comment>
<accession>A0A4R1HUS0</accession>
<dbReference type="SUPFAM" id="SSF51735">
    <property type="entry name" value="NAD(P)-binding Rossmann-fold domains"/>
    <property type="match status" value="1"/>
</dbReference>
<dbReference type="EMBL" id="SMFZ01000001">
    <property type="protein sequence ID" value="TCK24715.1"/>
    <property type="molecule type" value="Genomic_DNA"/>
</dbReference>
<evidence type="ECO:0000259" key="2">
    <source>
        <dbReference type="Pfam" id="PF01370"/>
    </source>
</evidence>
<reference evidence="3 4" key="1">
    <citation type="submission" date="2019-03" db="EMBL/GenBank/DDBJ databases">
        <title>Sequencing the genomes of 1000 actinobacteria strains.</title>
        <authorList>
            <person name="Klenk H.-P."/>
        </authorList>
    </citation>
    <scope>NUCLEOTIDE SEQUENCE [LARGE SCALE GENOMIC DNA]</scope>
    <source>
        <strain evidence="3 4">DSM 44969</strain>
    </source>
</reference>
<dbReference type="Pfam" id="PF01370">
    <property type="entry name" value="Epimerase"/>
    <property type="match status" value="1"/>
</dbReference>
<dbReference type="CDD" id="cd05262">
    <property type="entry name" value="SDR_a7"/>
    <property type="match status" value="1"/>
</dbReference>